<feature type="region of interest" description="Disordered" evidence="1">
    <location>
        <begin position="1"/>
        <end position="20"/>
    </location>
</feature>
<gene>
    <name evidence="2" type="ORF">V8G54_001464</name>
</gene>
<dbReference type="Proteomes" id="UP001374535">
    <property type="component" value="Chromosome 1"/>
</dbReference>
<evidence type="ECO:0000313" key="3">
    <source>
        <dbReference type="Proteomes" id="UP001374535"/>
    </source>
</evidence>
<organism evidence="2 3">
    <name type="scientific">Vigna mungo</name>
    <name type="common">Black gram</name>
    <name type="synonym">Phaseolus mungo</name>
    <dbReference type="NCBI Taxonomy" id="3915"/>
    <lineage>
        <taxon>Eukaryota</taxon>
        <taxon>Viridiplantae</taxon>
        <taxon>Streptophyta</taxon>
        <taxon>Embryophyta</taxon>
        <taxon>Tracheophyta</taxon>
        <taxon>Spermatophyta</taxon>
        <taxon>Magnoliopsida</taxon>
        <taxon>eudicotyledons</taxon>
        <taxon>Gunneridae</taxon>
        <taxon>Pentapetalae</taxon>
        <taxon>rosids</taxon>
        <taxon>fabids</taxon>
        <taxon>Fabales</taxon>
        <taxon>Fabaceae</taxon>
        <taxon>Papilionoideae</taxon>
        <taxon>50 kb inversion clade</taxon>
        <taxon>NPAAA clade</taxon>
        <taxon>indigoferoid/millettioid clade</taxon>
        <taxon>Phaseoleae</taxon>
        <taxon>Vigna</taxon>
    </lineage>
</organism>
<keyword evidence="3" id="KW-1185">Reference proteome</keyword>
<evidence type="ECO:0000256" key="1">
    <source>
        <dbReference type="SAM" id="MobiDB-lite"/>
    </source>
</evidence>
<protein>
    <submittedName>
        <fullName evidence="2">Uncharacterized protein</fullName>
    </submittedName>
</protein>
<name>A0AAQ3P756_VIGMU</name>
<feature type="compositionally biased region" description="Basic and acidic residues" evidence="1">
    <location>
        <begin position="26"/>
        <end position="40"/>
    </location>
</feature>
<accession>A0AAQ3P756</accession>
<dbReference type="AlphaFoldDB" id="A0AAQ3P756"/>
<evidence type="ECO:0000313" key="2">
    <source>
        <dbReference type="EMBL" id="WVZ22920.1"/>
    </source>
</evidence>
<feature type="compositionally biased region" description="Basic residues" evidence="1">
    <location>
        <begin position="8"/>
        <end position="20"/>
    </location>
</feature>
<dbReference type="EMBL" id="CP144700">
    <property type="protein sequence ID" value="WVZ22920.1"/>
    <property type="molecule type" value="Genomic_DNA"/>
</dbReference>
<reference evidence="2 3" key="1">
    <citation type="journal article" date="2023" name="Life. Sci Alliance">
        <title>Evolutionary insights into 3D genome organization and epigenetic landscape of Vigna mungo.</title>
        <authorList>
            <person name="Junaid A."/>
            <person name="Singh B."/>
            <person name="Bhatia S."/>
        </authorList>
    </citation>
    <scope>NUCLEOTIDE SEQUENCE [LARGE SCALE GENOMIC DNA]</scope>
    <source>
        <strain evidence="2">Urdbean</strain>
    </source>
</reference>
<feature type="region of interest" description="Disordered" evidence="1">
    <location>
        <begin position="26"/>
        <end position="51"/>
    </location>
</feature>
<sequence length="136" mass="15316">MNLLSKKQGLRPRTRAQHRRERNLIERDTGAVHEGNEVHSLRVPPPLGVPRNHGVPGRNCSVWHLIEQVAGFFEISHFEALSDGNVGGDHVTVMGLRRLQLCREKSETFFPFPMAALPGAHKVDTEKQSHCVEVEK</sequence>
<proteinExistence type="predicted"/>